<evidence type="ECO:0000313" key="1">
    <source>
        <dbReference type="EMBL" id="GBB98527.1"/>
    </source>
</evidence>
<dbReference type="EMBL" id="BEXD01002503">
    <property type="protein sequence ID" value="GBB98527.1"/>
    <property type="molecule type" value="Genomic_DNA"/>
</dbReference>
<protein>
    <submittedName>
        <fullName evidence="1">Uncharacterized protein</fullName>
    </submittedName>
</protein>
<proteinExistence type="predicted"/>
<accession>A0A2Z6R882</accession>
<sequence length="247" mass="29254">MIVYQHQYVSETALRITKIIYRYQSCWHICDVIFSYQYPSDYITLRLLPSSLPVYKLFIDLYYDDFDTYRNVYHLLEGIYLQFRNMLFHKRKLLKNHFVLGFVPSSGNFNEFIQPFISEMKEFEQGKLMKVNGQDAWVIADLGVVTADLPQGNDMAGVLRHNAMKGCHTRLVSYNSLTDFNQDLQKISRYHYVTNYQFKEILRENGISAKKHLGSQYDLRPQPSILDNLKRDRHLQTLQNVYHSVDQ</sequence>
<dbReference type="Proteomes" id="UP000247702">
    <property type="component" value="Unassembled WGS sequence"/>
</dbReference>
<organism evidence="1 2">
    <name type="scientific">Rhizophagus clarus</name>
    <dbReference type="NCBI Taxonomy" id="94130"/>
    <lineage>
        <taxon>Eukaryota</taxon>
        <taxon>Fungi</taxon>
        <taxon>Fungi incertae sedis</taxon>
        <taxon>Mucoromycota</taxon>
        <taxon>Glomeromycotina</taxon>
        <taxon>Glomeromycetes</taxon>
        <taxon>Glomerales</taxon>
        <taxon>Glomeraceae</taxon>
        <taxon>Rhizophagus</taxon>
    </lineage>
</organism>
<evidence type="ECO:0000313" key="2">
    <source>
        <dbReference type="Proteomes" id="UP000247702"/>
    </source>
</evidence>
<name>A0A2Z6R882_9GLOM</name>
<dbReference type="AlphaFoldDB" id="A0A2Z6R882"/>
<comment type="caution">
    <text evidence="1">The sequence shown here is derived from an EMBL/GenBank/DDBJ whole genome shotgun (WGS) entry which is preliminary data.</text>
</comment>
<dbReference type="STRING" id="94130.A0A2Z6R882"/>
<reference evidence="1 2" key="1">
    <citation type="submission" date="2017-11" db="EMBL/GenBank/DDBJ databases">
        <title>The genome of Rhizophagus clarus HR1 reveals common genetic basis of auxotrophy among arbuscular mycorrhizal fungi.</title>
        <authorList>
            <person name="Kobayashi Y."/>
        </authorList>
    </citation>
    <scope>NUCLEOTIDE SEQUENCE [LARGE SCALE GENOMIC DNA]</scope>
    <source>
        <strain evidence="1 2">HR1</strain>
    </source>
</reference>
<keyword evidence="2" id="KW-1185">Reference proteome</keyword>
<gene>
    <name evidence="1" type="ORF">RclHR1_32500001</name>
</gene>